<sequence>MSLRITLQSRNQYSGSEHGVSEGYKAAESSGDSSSSVLLCKHIQSVSVSQKLLLRSQALAPRQLVRYEVLAVIDEAIKGQLVHYG</sequence>
<accession>A0A9D3SUG1</accession>
<evidence type="ECO:0000313" key="3">
    <source>
        <dbReference type="Proteomes" id="UP000824219"/>
    </source>
</evidence>
<keyword evidence="3" id="KW-1185">Reference proteome</keyword>
<dbReference type="EMBL" id="JAHKSW010000002">
    <property type="protein sequence ID" value="KAG7335390.1"/>
    <property type="molecule type" value="Genomic_DNA"/>
</dbReference>
<organism evidence="2 3">
    <name type="scientific">Hemibagrus wyckioides</name>
    <dbReference type="NCBI Taxonomy" id="337641"/>
    <lineage>
        <taxon>Eukaryota</taxon>
        <taxon>Metazoa</taxon>
        <taxon>Chordata</taxon>
        <taxon>Craniata</taxon>
        <taxon>Vertebrata</taxon>
        <taxon>Euteleostomi</taxon>
        <taxon>Actinopterygii</taxon>
        <taxon>Neopterygii</taxon>
        <taxon>Teleostei</taxon>
        <taxon>Ostariophysi</taxon>
        <taxon>Siluriformes</taxon>
        <taxon>Bagridae</taxon>
        <taxon>Hemibagrus</taxon>
    </lineage>
</organism>
<dbReference type="Proteomes" id="UP000824219">
    <property type="component" value="Linkage Group LG02"/>
</dbReference>
<comment type="caution">
    <text evidence="2">The sequence shown here is derived from an EMBL/GenBank/DDBJ whole genome shotgun (WGS) entry which is preliminary data.</text>
</comment>
<protein>
    <submittedName>
        <fullName evidence="2">Uncharacterized protein</fullName>
    </submittedName>
</protein>
<dbReference type="AlphaFoldDB" id="A0A9D3SUG1"/>
<gene>
    <name evidence="2" type="ORF">KOW79_001986</name>
</gene>
<evidence type="ECO:0000313" key="2">
    <source>
        <dbReference type="EMBL" id="KAG7335390.1"/>
    </source>
</evidence>
<name>A0A9D3SUG1_9TELE</name>
<feature type="region of interest" description="Disordered" evidence="1">
    <location>
        <begin position="1"/>
        <end position="32"/>
    </location>
</feature>
<evidence type="ECO:0000256" key="1">
    <source>
        <dbReference type="SAM" id="MobiDB-lite"/>
    </source>
</evidence>
<proteinExistence type="predicted"/>
<reference evidence="2 3" key="1">
    <citation type="submission" date="2021-06" db="EMBL/GenBank/DDBJ databases">
        <title>Chromosome-level genome assembly of the red-tail catfish (Hemibagrus wyckioides).</title>
        <authorList>
            <person name="Shao F."/>
        </authorList>
    </citation>
    <scope>NUCLEOTIDE SEQUENCE [LARGE SCALE GENOMIC DNA]</scope>
    <source>
        <strain evidence="2">EC202008001</strain>
        <tissue evidence="2">Blood</tissue>
    </source>
</reference>
<feature type="compositionally biased region" description="Polar residues" evidence="1">
    <location>
        <begin position="1"/>
        <end position="15"/>
    </location>
</feature>